<proteinExistence type="predicted"/>
<keyword evidence="1" id="KW-0812">Transmembrane</keyword>
<gene>
    <name evidence="2" type="ORF">UFOPK1395_00646</name>
</gene>
<keyword evidence="1" id="KW-1133">Transmembrane helix</keyword>
<name>A0A6J6B4V2_9ZZZZ</name>
<organism evidence="2">
    <name type="scientific">freshwater metagenome</name>
    <dbReference type="NCBI Taxonomy" id="449393"/>
    <lineage>
        <taxon>unclassified sequences</taxon>
        <taxon>metagenomes</taxon>
        <taxon>ecological metagenomes</taxon>
    </lineage>
</organism>
<accession>A0A6J6B4V2</accession>
<dbReference type="EMBL" id="CAEZSB010000055">
    <property type="protein sequence ID" value="CAB4534001.1"/>
    <property type="molecule type" value="Genomic_DNA"/>
</dbReference>
<sequence length="141" mass="15681">MKAVLKIRDKLKSESGSAIVEFVALAIPLFIPVFIYLNHFSGLSVNQEIARSMAREILRVYVISDGDSAARELSGRATQLLARQWKLTDSEVSTLRTQMDCTMFPCLSANGRIKLTITFTDEETGRSISSSAQEHLSPWIS</sequence>
<evidence type="ECO:0000313" key="2">
    <source>
        <dbReference type="EMBL" id="CAB4534001.1"/>
    </source>
</evidence>
<protein>
    <submittedName>
        <fullName evidence="2">Unannotated protein</fullName>
    </submittedName>
</protein>
<dbReference type="AlphaFoldDB" id="A0A6J6B4V2"/>
<reference evidence="2" key="1">
    <citation type="submission" date="2020-05" db="EMBL/GenBank/DDBJ databases">
        <authorList>
            <person name="Chiriac C."/>
            <person name="Salcher M."/>
            <person name="Ghai R."/>
            <person name="Kavagutti S V."/>
        </authorList>
    </citation>
    <scope>NUCLEOTIDE SEQUENCE</scope>
</reference>
<evidence type="ECO:0000256" key="1">
    <source>
        <dbReference type="SAM" id="Phobius"/>
    </source>
</evidence>
<feature type="transmembrane region" description="Helical" evidence="1">
    <location>
        <begin position="18"/>
        <end position="37"/>
    </location>
</feature>
<keyword evidence="1" id="KW-0472">Membrane</keyword>